<organism evidence="1 2">
    <name type="scientific">Vibrio nigripulchritudo SOn1</name>
    <dbReference type="NCBI Taxonomy" id="1238450"/>
    <lineage>
        <taxon>Bacteria</taxon>
        <taxon>Pseudomonadati</taxon>
        <taxon>Pseudomonadota</taxon>
        <taxon>Gammaproteobacteria</taxon>
        <taxon>Vibrionales</taxon>
        <taxon>Vibrionaceae</taxon>
        <taxon>Vibrio</taxon>
    </lineage>
</organism>
<evidence type="ECO:0008006" key="3">
    <source>
        <dbReference type="Google" id="ProtNLM"/>
    </source>
</evidence>
<dbReference type="Proteomes" id="UP000018211">
    <property type="component" value="Unassembled WGS sequence"/>
</dbReference>
<dbReference type="AlphaFoldDB" id="A0AAV2VRM4"/>
<dbReference type="RefSeq" id="WP_022612214.1">
    <property type="nucleotide sequence ID" value="NZ_LK391965.1"/>
</dbReference>
<reference evidence="1 2" key="1">
    <citation type="journal article" date="2013" name="ISME J.">
        <title>Comparative genomics of pathogenic lineages of Vibrio nigripulchritudo identifies virulence-associated traits.</title>
        <authorList>
            <person name="Goudenege D."/>
            <person name="Labreuche Y."/>
            <person name="Krin E."/>
            <person name="Ansquer D."/>
            <person name="Mangenot S."/>
            <person name="Calteau A."/>
            <person name="Medigue C."/>
            <person name="Mazel D."/>
            <person name="Polz M.F."/>
            <person name="Le Roux F."/>
        </authorList>
    </citation>
    <scope>NUCLEOTIDE SEQUENCE [LARGE SCALE GENOMIC DNA]</scope>
    <source>
        <strain evidence="1 2">SOn1</strain>
    </source>
</reference>
<dbReference type="EMBL" id="CAOF01000120">
    <property type="protein sequence ID" value="CCO47385.1"/>
    <property type="molecule type" value="Genomic_DNA"/>
</dbReference>
<dbReference type="SUPFAM" id="SSF54427">
    <property type="entry name" value="NTF2-like"/>
    <property type="match status" value="1"/>
</dbReference>
<name>A0AAV2VRM4_9VIBR</name>
<sequence length="120" mass="13998">MEHRDIWETYVQSWKVETTEEKLTLFDQCLAEKSVYTDPLTQARTKNDLVQYMLDFHQQIDGGHFVTTYFLSHHNKSVAKWNMCNRQGEILGEGISFGEYNEQGKLIAETGFFEVPEQGN</sequence>
<dbReference type="InterPro" id="IPR032710">
    <property type="entry name" value="NTF2-like_dom_sf"/>
</dbReference>
<evidence type="ECO:0000313" key="2">
    <source>
        <dbReference type="Proteomes" id="UP000018211"/>
    </source>
</evidence>
<dbReference type="Gene3D" id="3.10.450.50">
    <property type="match status" value="1"/>
</dbReference>
<accession>A0AAV2VRM4</accession>
<evidence type="ECO:0000313" key="1">
    <source>
        <dbReference type="EMBL" id="CCO47385.1"/>
    </source>
</evidence>
<comment type="caution">
    <text evidence="1">The sequence shown here is derived from an EMBL/GenBank/DDBJ whole genome shotgun (WGS) entry which is preliminary data.</text>
</comment>
<proteinExistence type="predicted"/>
<protein>
    <recommendedName>
        <fullName evidence="3">Nuclear transport factor 2 family protein</fullName>
    </recommendedName>
</protein>
<gene>
    <name evidence="1" type="ORF">VIBNISOn1_30077</name>
</gene>